<name>A0A5R9J6G4_9PROT</name>
<gene>
    <name evidence="2" type="ORF">FE263_18985</name>
</gene>
<evidence type="ECO:0000313" key="2">
    <source>
        <dbReference type="EMBL" id="TLU70946.1"/>
    </source>
</evidence>
<dbReference type="Proteomes" id="UP000305654">
    <property type="component" value="Unassembled WGS sequence"/>
</dbReference>
<dbReference type="RefSeq" id="WP_138327616.1">
    <property type="nucleotide sequence ID" value="NZ_VCDI01000009.1"/>
</dbReference>
<protein>
    <submittedName>
        <fullName evidence="2">DUF1127 domain-containing protein</fullName>
    </submittedName>
</protein>
<accession>A0A5R9J6G4</accession>
<proteinExistence type="predicted"/>
<dbReference type="OrthoDB" id="8116725at2"/>
<organism evidence="2 3">
    <name type="scientific">Lichenicoccus roseus</name>
    <dbReference type="NCBI Taxonomy" id="2683649"/>
    <lineage>
        <taxon>Bacteria</taxon>
        <taxon>Pseudomonadati</taxon>
        <taxon>Pseudomonadota</taxon>
        <taxon>Alphaproteobacteria</taxon>
        <taxon>Acetobacterales</taxon>
        <taxon>Acetobacteraceae</taxon>
        <taxon>Lichenicoccus</taxon>
    </lineage>
</organism>
<keyword evidence="3" id="KW-1185">Reference proteome</keyword>
<dbReference type="InterPro" id="IPR009506">
    <property type="entry name" value="YjiS-like"/>
</dbReference>
<feature type="domain" description="YjiS-like" evidence="1">
    <location>
        <begin position="33"/>
        <end position="63"/>
    </location>
</feature>
<dbReference type="AlphaFoldDB" id="A0A5R9J6G4"/>
<evidence type="ECO:0000313" key="3">
    <source>
        <dbReference type="Proteomes" id="UP000305654"/>
    </source>
</evidence>
<evidence type="ECO:0000259" key="1">
    <source>
        <dbReference type="Pfam" id="PF06568"/>
    </source>
</evidence>
<dbReference type="Pfam" id="PF06568">
    <property type="entry name" value="YjiS-like"/>
    <property type="match status" value="1"/>
</dbReference>
<reference evidence="2 3" key="1">
    <citation type="submission" date="2019-05" db="EMBL/GenBank/DDBJ databases">
        <authorList>
            <person name="Pankratov T."/>
            <person name="Grouzdev D."/>
        </authorList>
    </citation>
    <scope>NUCLEOTIDE SEQUENCE [LARGE SCALE GENOMIC DNA]</scope>
    <source>
        <strain evidence="2 3">KEBCLARHB70R</strain>
    </source>
</reference>
<dbReference type="EMBL" id="VCDI01000009">
    <property type="protein sequence ID" value="TLU70946.1"/>
    <property type="molecule type" value="Genomic_DNA"/>
</dbReference>
<sequence>MANASIGALDVTTGRNPGLVASLLTRVRTYRHDLAERSRVRMELESYSDRQLADLGITRGDIRSIADREDLR</sequence>
<comment type="caution">
    <text evidence="2">The sequence shown here is derived from an EMBL/GenBank/DDBJ whole genome shotgun (WGS) entry which is preliminary data.</text>
</comment>